<keyword evidence="2" id="KW-0210">Decarboxylase</keyword>
<evidence type="ECO:0000313" key="4">
    <source>
        <dbReference type="Proteomes" id="UP000636709"/>
    </source>
</evidence>
<evidence type="ECO:0000313" key="3">
    <source>
        <dbReference type="EMBL" id="KAF8646833.1"/>
    </source>
</evidence>
<accession>A0A835A7W2</accession>
<dbReference type="PANTHER" id="PTHR46101">
    <property type="match status" value="1"/>
</dbReference>
<keyword evidence="2" id="KW-0456">Lyase</keyword>
<name>A0A835A7W2_9POAL</name>
<dbReference type="PANTHER" id="PTHR46101:SF8">
    <property type="entry name" value="SERINE DECARBOXYLASE 2"/>
    <property type="match status" value="1"/>
</dbReference>
<dbReference type="AlphaFoldDB" id="A0A835A7W2"/>
<dbReference type="InterPro" id="IPR051151">
    <property type="entry name" value="Group_II_Decarboxylase"/>
</dbReference>
<sequence>MVGSKAASVAAAAATGADLEAALMREAKPMLQLEVEGRAKEDDVDVADEAAFAVVEPPVDEDAAAERQAEVGRLLSGFRRHLDDRRSHHLGYPYNLDLDELAQQLSPLFQGLCINNLGDPFIESNYGVHSRPMEVAVLDW</sequence>
<comment type="caution">
    <text evidence="3">The sequence shown here is derived from an EMBL/GenBank/DDBJ whole genome shotgun (WGS) entry which is preliminary data.</text>
</comment>
<dbReference type="Proteomes" id="UP000636709">
    <property type="component" value="Unassembled WGS sequence"/>
</dbReference>
<evidence type="ECO:0000256" key="2">
    <source>
        <dbReference type="ARBA" id="ARBA00022793"/>
    </source>
</evidence>
<comment type="similarity">
    <text evidence="1">Belongs to the group II decarboxylase family.</text>
</comment>
<dbReference type="EMBL" id="JACEFO010002881">
    <property type="protein sequence ID" value="KAF8646833.1"/>
    <property type="molecule type" value="Genomic_DNA"/>
</dbReference>
<dbReference type="OrthoDB" id="2161780at2759"/>
<protein>
    <submittedName>
        <fullName evidence="3">Uncharacterized protein</fullName>
    </submittedName>
</protein>
<reference evidence="3" key="1">
    <citation type="submission" date="2020-07" db="EMBL/GenBank/DDBJ databases">
        <title>Genome sequence and genetic diversity analysis of an under-domesticated orphan crop, white fonio (Digitaria exilis).</title>
        <authorList>
            <person name="Bennetzen J.L."/>
            <person name="Chen S."/>
            <person name="Ma X."/>
            <person name="Wang X."/>
            <person name="Yssel A.E.J."/>
            <person name="Chaluvadi S.R."/>
            <person name="Johnson M."/>
            <person name="Gangashetty P."/>
            <person name="Hamidou F."/>
            <person name="Sanogo M.D."/>
            <person name="Zwaenepoel A."/>
            <person name="Wallace J."/>
            <person name="Van De Peer Y."/>
            <person name="Van Deynze A."/>
        </authorList>
    </citation>
    <scope>NUCLEOTIDE SEQUENCE</scope>
    <source>
        <tissue evidence="3">Leaves</tissue>
    </source>
</reference>
<proteinExistence type="inferred from homology"/>
<organism evidence="3 4">
    <name type="scientific">Digitaria exilis</name>
    <dbReference type="NCBI Taxonomy" id="1010633"/>
    <lineage>
        <taxon>Eukaryota</taxon>
        <taxon>Viridiplantae</taxon>
        <taxon>Streptophyta</taxon>
        <taxon>Embryophyta</taxon>
        <taxon>Tracheophyta</taxon>
        <taxon>Spermatophyta</taxon>
        <taxon>Magnoliopsida</taxon>
        <taxon>Liliopsida</taxon>
        <taxon>Poales</taxon>
        <taxon>Poaceae</taxon>
        <taxon>PACMAD clade</taxon>
        <taxon>Panicoideae</taxon>
        <taxon>Panicodae</taxon>
        <taxon>Paniceae</taxon>
        <taxon>Anthephorinae</taxon>
        <taxon>Digitaria</taxon>
    </lineage>
</organism>
<dbReference type="GO" id="GO:0016831">
    <property type="term" value="F:carboxy-lyase activity"/>
    <property type="evidence" value="ECO:0007669"/>
    <property type="project" value="UniProtKB-KW"/>
</dbReference>
<evidence type="ECO:0000256" key="1">
    <source>
        <dbReference type="ARBA" id="ARBA00009533"/>
    </source>
</evidence>
<keyword evidence="4" id="KW-1185">Reference proteome</keyword>
<gene>
    <name evidence="3" type="ORF">HU200_065635</name>
</gene>